<evidence type="ECO:0000256" key="1">
    <source>
        <dbReference type="SAM" id="MobiDB-lite"/>
    </source>
</evidence>
<feature type="compositionally biased region" description="Basic and acidic residues" evidence="1">
    <location>
        <begin position="1"/>
        <end position="12"/>
    </location>
</feature>
<feature type="region of interest" description="Disordered" evidence="1">
    <location>
        <begin position="1"/>
        <end position="101"/>
    </location>
</feature>
<dbReference type="Proteomes" id="UP001519535">
    <property type="component" value="Unassembled WGS sequence"/>
</dbReference>
<feature type="transmembrane region" description="Helical" evidence="2">
    <location>
        <begin position="152"/>
        <end position="173"/>
    </location>
</feature>
<name>A0ABS5RF81_9MYCO</name>
<organism evidence="3 4">
    <name type="scientific">Mycolicibacter acidiphilus</name>
    <dbReference type="NCBI Taxonomy" id="2835306"/>
    <lineage>
        <taxon>Bacteria</taxon>
        <taxon>Bacillati</taxon>
        <taxon>Actinomycetota</taxon>
        <taxon>Actinomycetes</taxon>
        <taxon>Mycobacteriales</taxon>
        <taxon>Mycobacteriaceae</taxon>
        <taxon>Mycolicibacter</taxon>
    </lineage>
</organism>
<evidence type="ECO:0000256" key="2">
    <source>
        <dbReference type="SAM" id="Phobius"/>
    </source>
</evidence>
<accession>A0ABS5RF81</accession>
<keyword evidence="4" id="KW-1185">Reference proteome</keyword>
<protein>
    <submittedName>
        <fullName evidence="3">DUF3043 domain-containing protein</fullName>
    </submittedName>
</protein>
<sequence length="222" mass="24708">MKLPGRKRDAERSGGAVDLVSTAGAELDAAAAPGGTAPKGRPTPKRDAKRRGPVAPAPMTSAEARARRKALAGPKLSKEERRRKKEQLRERRSDHHQRMLAGDETALLERDRGPVRRYIRDVVDTRRNLLGLFMPTALAVVFVAMADPRLQFYITPAMMLLMVLMAVDAVVLTRKIGRLVDAKFPNNTESRLRLGLYGAQRASTVRRMRTPRPQVQRGDKLD</sequence>
<dbReference type="Pfam" id="PF11241">
    <property type="entry name" value="DUF3043"/>
    <property type="match status" value="1"/>
</dbReference>
<proteinExistence type="predicted"/>
<keyword evidence="2" id="KW-0472">Membrane</keyword>
<dbReference type="EMBL" id="JAHCLR010000006">
    <property type="protein sequence ID" value="MBS9532945.1"/>
    <property type="molecule type" value="Genomic_DNA"/>
</dbReference>
<reference evidence="3 4" key="1">
    <citation type="submission" date="2021-05" db="EMBL/GenBank/DDBJ databases">
        <title>Mycobacterium acidophilum sp. nov., an extremely acid-tolerant member of the genus Mycobacterium.</title>
        <authorList>
            <person name="Xia J."/>
        </authorList>
    </citation>
    <scope>NUCLEOTIDE SEQUENCE [LARGE SCALE GENOMIC DNA]</scope>
    <source>
        <strain evidence="3 4">M1</strain>
    </source>
</reference>
<evidence type="ECO:0000313" key="3">
    <source>
        <dbReference type="EMBL" id="MBS9532945.1"/>
    </source>
</evidence>
<evidence type="ECO:0000313" key="4">
    <source>
        <dbReference type="Proteomes" id="UP001519535"/>
    </source>
</evidence>
<dbReference type="RefSeq" id="WP_214091836.1">
    <property type="nucleotide sequence ID" value="NZ_JAHCLR010000006.1"/>
</dbReference>
<comment type="caution">
    <text evidence="3">The sequence shown here is derived from an EMBL/GenBank/DDBJ whole genome shotgun (WGS) entry which is preliminary data.</text>
</comment>
<feature type="compositionally biased region" description="Low complexity" evidence="1">
    <location>
        <begin position="22"/>
        <end position="40"/>
    </location>
</feature>
<feature type="transmembrane region" description="Helical" evidence="2">
    <location>
        <begin position="129"/>
        <end position="146"/>
    </location>
</feature>
<keyword evidence="2" id="KW-1133">Transmembrane helix</keyword>
<feature type="compositionally biased region" description="Basic and acidic residues" evidence="1">
    <location>
        <begin position="87"/>
        <end position="97"/>
    </location>
</feature>
<dbReference type="InterPro" id="IPR021403">
    <property type="entry name" value="DUF3043"/>
</dbReference>
<keyword evidence="2" id="KW-0812">Transmembrane</keyword>
<gene>
    <name evidence="3" type="ORF">KIH27_04995</name>
</gene>